<comment type="caution">
    <text evidence="1">The sequence shown here is derived from an EMBL/GenBank/DDBJ whole genome shotgun (WGS) entry which is preliminary data.</text>
</comment>
<reference evidence="1" key="1">
    <citation type="thesis" date="2020" institute="ProQuest LLC" country="789 East Eisenhower Parkway, Ann Arbor, MI, USA">
        <title>Comparative Genomics and Chromosome Evolution.</title>
        <authorList>
            <person name="Mudd A.B."/>
        </authorList>
    </citation>
    <scope>NUCLEOTIDE SEQUENCE</scope>
    <source>
        <strain evidence="1">HN-11 Male</strain>
        <tissue evidence="1">Kidney and liver</tissue>
    </source>
</reference>
<organism evidence="1 2">
    <name type="scientific">Eleutherodactylus coqui</name>
    <name type="common">Puerto Rican coqui</name>
    <dbReference type="NCBI Taxonomy" id="57060"/>
    <lineage>
        <taxon>Eukaryota</taxon>
        <taxon>Metazoa</taxon>
        <taxon>Chordata</taxon>
        <taxon>Craniata</taxon>
        <taxon>Vertebrata</taxon>
        <taxon>Euteleostomi</taxon>
        <taxon>Amphibia</taxon>
        <taxon>Batrachia</taxon>
        <taxon>Anura</taxon>
        <taxon>Neobatrachia</taxon>
        <taxon>Hyloidea</taxon>
        <taxon>Eleutherodactylidae</taxon>
        <taxon>Eleutherodactylinae</taxon>
        <taxon>Eleutherodactylus</taxon>
        <taxon>Eleutherodactylus</taxon>
    </lineage>
</organism>
<dbReference type="Proteomes" id="UP000770717">
    <property type="component" value="Unassembled WGS sequence"/>
</dbReference>
<dbReference type="AlphaFoldDB" id="A0A8J6EWI9"/>
<evidence type="ECO:0000313" key="2">
    <source>
        <dbReference type="Proteomes" id="UP000770717"/>
    </source>
</evidence>
<keyword evidence="2" id="KW-1185">Reference proteome</keyword>
<accession>A0A8J6EWI9</accession>
<dbReference type="EMBL" id="WNTK01000011">
    <property type="protein sequence ID" value="KAG9476205.1"/>
    <property type="molecule type" value="Genomic_DNA"/>
</dbReference>
<proteinExistence type="predicted"/>
<gene>
    <name evidence="1" type="ORF">GDO78_002994</name>
</gene>
<protein>
    <submittedName>
        <fullName evidence="1">Uncharacterized protein</fullName>
    </submittedName>
</protein>
<sequence>MKWCNRSVQENNHRTPLTLQFLIFFQQNCKLEHIHKHFTKNKYQTDWKRTLKVKKVLKVQYLITGKIYPARNVSSYCLLHTSAKPGQHL</sequence>
<name>A0A8J6EWI9_ELECQ</name>
<evidence type="ECO:0000313" key="1">
    <source>
        <dbReference type="EMBL" id="KAG9476205.1"/>
    </source>
</evidence>